<feature type="domain" description="NAD(P)-binding" evidence="1">
    <location>
        <begin position="8"/>
        <end position="199"/>
    </location>
</feature>
<evidence type="ECO:0000313" key="2">
    <source>
        <dbReference type="EMBL" id="PYE89756.1"/>
    </source>
</evidence>
<dbReference type="GO" id="GO:0016646">
    <property type="term" value="F:oxidoreductase activity, acting on the CH-NH group of donors, NAD or NADP as acceptor"/>
    <property type="evidence" value="ECO:0007669"/>
    <property type="project" value="TreeGrafter"/>
</dbReference>
<dbReference type="OrthoDB" id="7352421at2"/>
<name>A0A318TEF9_9HYPH</name>
<dbReference type="EMBL" id="QJTF01000003">
    <property type="protein sequence ID" value="PYE89756.1"/>
    <property type="molecule type" value="Genomic_DNA"/>
</dbReference>
<dbReference type="Pfam" id="PF13460">
    <property type="entry name" value="NAD_binding_10"/>
    <property type="match status" value="1"/>
</dbReference>
<reference evidence="2 3" key="1">
    <citation type="submission" date="2018-06" db="EMBL/GenBank/DDBJ databases">
        <title>Genomic Encyclopedia of Type Strains, Phase III (KMG-III): the genomes of soil and plant-associated and newly described type strains.</title>
        <authorList>
            <person name="Whitman W."/>
        </authorList>
    </citation>
    <scope>NUCLEOTIDE SEQUENCE [LARGE SCALE GENOMIC DNA]</scope>
    <source>
        <strain evidence="2 3">ORS 1419</strain>
    </source>
</reference>
<organism evidence="2 3">
    <name type="scientific">Phyllobacterium leguminum</name>
    <dbReference type="NCBI Taxonomy" id="314237"/>
    <lineage>
        <taxon>Bacteria</taxon>
        <taxon>Pseudomonadati</taxon>
        <taxon>Pseudomonadota</taxon>
        <taxon>Alphaproteobacteria</taxon>
        <taxon>Hyphomicrobiales</taxon>
        <taxon>Phyllobacteriaceae</taxon>
        <taxon>Phyllobacterium</taxon>
    </lineage>
</organism>
<dbReference type="InterPro" id="IPR016040">
    <property type="entry name" value="NAD(P)-bd_dom"/>
</dbReference>
<sequence length="214" mass="22543">MAKIALIGATGFVGSHILKEAASRGHSVTALVRHPEKVETLDNVTAVKADILDTDALAKALAGHDLVISAYNPGWGDPEIRATHVKGSRSINDAAKKAGVARLIVVGGAGSLEVAPGVQLVDSPDFPAEWKQGALGARDALNELRAENGLDWTFVSPAIHLEPGTRTGKYRLGGDQLVVDDKGESRISTADLAVAILDEAEQGKHIRKRFTAAY</sequence>
<comment type="caution">
    <text evidence="2">The sequence shown here is derived from an EMBL/GenBank/DDBJ whole genome shotgun (WGS) entry which is preliminary data.</text>
</comment>
<dbReference type="RefSeq" id="WP_110749315.1">
    <property type="nucleotide sequence ID" value="NZ_QJTF01000003.1"/>
</dbReference>
<dbReference type="InterPro" id="IPR051606">
    <property type="entry name" value="Polyketide_Oxido-like"/>
</dbReference>
<dbReference type="CDD" id="cd05244">
    <property type="entry name" value="BVR-B_like_SDR_a"/>
    <property type="match status" value="1"/>
</dbReference>
<dbReference type="SUPFAM" id="SSF51735">
    <property type="entry name" value="NAD(P)-binding Rossmann-fold domains"/>
    <property type="match status" value="1"/>
</dbReference>
<evidence type="ECO:0000313" key="3">
    <source>
        <dbReference type="Proteomes" id="UP000247454"/>
    </source>
</evidence>
<dbReference type="Proteomes" id="UP000247454">
    <property type="component" value="Unassembled WGS sequence"/>
</dbReference>
<dbReference type="InterPro" id="IPR036291">
    <property type="entry name" value="NAD(P)-bd_dom_sf"/>
</dbReference>
<dbReference type="PANTHER" id="PTHR43355">
    <property type="entry name" value="FLAVIN REDUCTASE (NADPH)"/>
    <property type="match status" value="1"/>
</dbReference>
<accession>A0A318TEF9</accession>
<proteinExistence type="predicted"/>
<dbReference type="Gene3D" id="3.40.50.720">
    <property type="entry name" value="NAD(P)-binding Rossmann-like Domain"/>
    <property type="match status" value="1"/>
</dbReference>
<evidence type="ECO:0000259" key="1">
    <source>
        <dbReference type="Pfam" id="PF13460"/>
    </source>
</evidence>
<gene>
    <name evidence="2" type="ORF">C7477_103265</name>
</gene>
<dbReference type="AlphaFoldDB" id="A0A318TEF9"/>
<dbReference type="PANTHER" id="PTHR43355:SF2">
    <property type="entry name" value="FLAVIN REDUCTASE (NADPH)"/>
    <property type="match status" value="1"/>
</dbReference>
<protein>
    <recommendedName>
        <fullName evidence="1">NAD(P)-binding domain-containing protein</fullName>
    </recommendedName>
</protein>
<keyword evidence="3" id="KW-1185">Reference proteome</keyword>